<evidence type="ECO:0000313" key="6">
    <source>
        <dbReference type="Proteomes" id="UP000297597"/>
    </source>
</evidence>
<accession>A0A4Y7RIV0</accession>
<dbReference type="RefSeq" id="WP_205078101.1">
    <property type="nucleotide sequence ID" value="NZ_QFFZ01000081.1"/>
</dbReference>
<feature type="domain" description="AMP-dependent synthetase/ligase" evidence="3">
    <location>
        <begin position="46"/>
        <end position="407"/>
    </location>
</feature>
<dbReference type="GO" id="GO:0016878">
    <property type="term" value="F:acid-thiol ligase activity"/>
    <property type="evidence" value="ECO:0007669"/>
    <property type="project" value="UniProtKB-ARBA"/>
</dbReference>
<dbReference type="PANTHER" id="PTHR43767:SF1">
    <property type="entry name" value="NONRIBOSOMAL PEPTIDE SYNTHASE PES1 (EUROFUNG)-RELATED"/>
    <property type="match status" value="1"/>
</dbReference>
<comment type="caution">
    <text evidence="5">The sequence shown here is derived from an EMBL/GenBank/DDBJ whole genome shotgun (WGS) entry which is preliminary data.</text>
</comment>
<keyword evidence="6" id="KW-1185">Reference proteome</keyword>
<gene>
    <name evidence="5" type="primary">fadK</name>
    <name evidence="5" type="ORF">Pmgp_03668</name>
</gene>
<keyword evidence="2 5" id="KW-0436">Ligase</keyword>
<dbReference type="InterPro" id="IPR050237">
    <property type="entry name" value="ATP-dep_AMP-bd_enzyme"/>
</dbReference>
<comment type="similarity">
    <text evidence="1">Belongs to the ATP-dependent AMP-binding enzyme family.</text>
</comment>
<dbReference type="AlphaFoldDB" id="A0A4Y7RIV0"/>
<dbReference type="InterPro" id="IPR045851">
    <property type="entry name" value="AMP-bd_C_sf"/>
</dbReference>
<dbReference type="InterPro" id="IPR000873">
    <property type="entry name" value="AMP-dep_synth/lig_dom"/>
</dbReference>
<dbReference type="PROSITE" id="PS00455">
    <property type="entry name" value="AMP_BINDING"/>
    <property type="match status" value="1"/>
</dbReference>
<evidence type="ECO:0000256" key="2">
    <source>
        <dbReference type="ARBA" id="ARBA00022598"/>
    </source>
</evidence>
<dbReference type="SUPFAM" id="SSF56801">
    <property type="entry name" value="Acetyl-CoA synthetase-like"/>
    <property type="match status" value="1"/>
</dbReference>
<name>A0A4Y7RIV0_9FIRM</name>
<dbReference type="Gene3D" id="3.30.300.30">
    <property type="match status" value="1"/>
</dbReference>
<dbReference type="Pfam" id="PF13193">
    <property type="entry name" value="AMP-binding_C"/>
    <property type="match status" value="1"/>
</dbReference>
<dbReference type="FunFam" id="3.30.300.30:FF:000008">
    <property type="entry name" value="2,3-dihydroxybenzoate-AMP ligase"/>
    <property type="match status" value="1"/>
</dbReference>
<reference evidence="5 6" key="1">
    <citation type="journal article" date="2018" name="Environ. Microbiol.">
        <title>Novel energy conservation strategies and behaviour of Pelotomaculum schinkii driving syntrophic propionate catabolism.</title>
        <authorList>
            <person name="Hidalgo-Ahumada C.A.P."/>
            <person name="Nobu M.K."/>
            <person name="Narihiro T."/>
            <person name="Tamaki H."/>
            <person name="Liu W.T."/>
            <person name="Kamagata Y."/>
            <person name="Stams A.J.M."/>
            <person name="Imachi H."/>
            <person name="Sousa D.Z."/>
        </authorList>
    </citation>
    <scope>NUCLEOTIDE SEQUENCE [LARGE SCALE GENOMIC DNA]</scope>
    <source>
        <strain evidence="5 6">MGP</strain>
    </source>
</reference>
<evidence type="ECO:0000313" key="5">
    <source>
        <dbReference type="EMBL" id="TEB08731.1"/>
    </source>
</evidence>
<proteinExistence type="inferred from homology"/>
<organism evidence="5 6">
    <name type="scientific">Pelotomaculum propionicicum</name>
    <dbReference type="NCBI Taxonomy" id="258475"/>
    <lineage>
        <taxon>Bacteria</taxon>
        <taxon>Bacillati</taxon>
        <taxon>Bacillota</taxon>
        <taxon>Clostridia</taxon>
        <taxon>Eubacteriales</taxon>
        <taxon>Desulfotomaculaceae</taxon>
        <taxon>Pelotomaculum</taxon>
    </lineage>
</organism>
<evidence type="ECO:0000259" key="3">
    <source>
        <dbReference type="Pfam" id="PF00501"/>
    </source>
</evidence>
<dbReference type="Pfam" id="PF00501">
    <property type="entry name" value="AMP-binding"/>
    <property type="match status" value="1"/>
</dbReference>
<dbReference type="InterPro" id="IPR042099">
    <property type="entry name" value="ANL_N_sf"/>
</dbReference>
<protein>
    <submittedName>
        <fullName evidence="5">Short-chain-fatty-acid--CoA ligase</fullName>
        <ecNumber evidence="5">6.2.1.-</ecNumber>
    </submittedName>
</protein>
<sequence length="557" mass="61607">MNTLAEGTDRISLGIKLNESRKLEYRRKGYWGDATLADYWQMAVLSAPEKTAVIDLQGTCYTYAELDDAAGRVAAFLKDAGVAPGDFVSFQLPGWAEFTVIYVACLKAGAVANPVNPGFRAEELSYTLNKCETKVFFIPSHFRHFDYPAMITSLAPKIPTLRKVVVVEKEKKVDEGISLCKVIKEYFPLAGNRSRSADDLAAVLFTSGTEGFPKGVMLTHNNIIASEKALAAALNFTYLDVMLMPAPVAHAIGFHHGVTAPFMLGAKSVLQDMFKPDITLGLIEREKCTCSMGATPYVYDILRTLRTKRYDISSLRFFLCGGAPIPRHMVKESLDAGIKVMGVYGSTESVPHTAVRIDDPFERIVSTDGVAVPSVEVKVVDEARRQAPAGVQGEEASRGPTVFVGYLKEPALTDSVLDDQGWYYSGDLCTMDDNGYIRINGRKKDIIIRGGENISSTEVENILLQHPNVREAGVVAMPDQRLGERACAYVVLNNPEQKFTMEEMRAFFDKKDVAKCKYPERLEIVDSLPRTASGKIKKVLLRQDIKEKLKKEREKAS</sequence>
<dbReference type="Gene3D" id="3.40.50.12780">
    <property type="entry name" value="N-terminal domain of ligase-like"/>
    <property type="match status" value="1"/>
</dbReference>
<evidence type="ECO:0000256" key="1">
    <source>
        <dbReference type="ARBA" id="ARBA00006432"/>
    </source>
</evidence>
<dbReference type="InterPro" id="IPR020845">
    <property type="entry name" value="AMP-binding_CS"/>
</dbReference>
<evidence type="ECO:0000259" key="4">
    <source>
        <dbReference type="Pfam" id="PF13193"/>
    </source>
</evidence>
<dbReference type="EMBL" id="QFFZ01000081">
    <property type="protein sequence ID" value="TEB08731.1"/>
    <property type="molecule type" value="Genomic_DNA"/>
</dbReference>
<dbReference type="NCBIfam" id="NF004758">
    <property type="entry name" value="PRK06087.1"/>
    <property type="match status" value="1"/>
</dbReference>
<dbReference type="Proteomes" id="UP000297597">
    <property type="component" value="Unassembled WGS sequence"/>
</dbReference>
<dbReference type="InterPro" id="IPR025110">
    <property type="entry name" value="AMP-bd_C"/>
</dbReference>
<dbReference type="EC" id="6.2.1.-" evidence="5"/>
<feature type="domain" description="AMP-binding enzyme C-terminal" evidence="4">
    <location>
        <begin position="458"/>
        <end position="535"/>
    </location>
</feature>
<dbReference type="PANTHER" id="PTHR43767">
    <property type="entry name" value="LONG-CHAIN-FATTY-ACID--COA LIGASE"/>
    <property type="match status" value="1"/>
</dbReference>